<dbReference type="GO" id="GO:0006508">
    <property type="term" value="P:proteolysis"/>
    <property type="evidence" value="ECO:0007669"/>
    <property type="project" value="UniProtKB-KW"/>
</dbReference>
<evidence type="ECO:0000259" key="5">
    <source>
        <dbReference type="Pfam" id="PF17945"/>
    </source>
</evidence>
<dbReference type="GO" id="GO:0008237">
    <property type="term" value="F:metallopeptidase activity"/>
    <property type="evidence" value="ECO:0007669"/>
    <property type="project" value="UniProtKB-KW"/>
</dbReference>
<dbReference type="InterPro" id="IPR011049">
    <property type="entry name" value="Serralysin-like_metalloprot_C"/>
</dbReference>
<dbReference type="EMBL" id="FIZX01000001">
    <property type="protein sequence ID" value="CZF79564.1"/>
    <property type="molecule type" value="Genomic_DNA"/>
</dbReference>
<dbReference type="GO" id="GO:0005576">
    <property type="term" value="C:extracellular region"/>
    <property type="evidence" value="ECO:0007669"/>
    <property type="project" value="UniProtKB-SubCell"/>
</dbReference>
<dbReference type="Gene3D" id="2.60.20.40">
    <property type="match status" value="3"/>
</dbReference>
<accession>A0A128EZI0</accession>
<dbReference type="Proteomes" id="UP000071641">
    <property type="component" value="Unassembled WGS sequence"/>
</dbReference>
<dbReference type="STRING" id="1796497.GCE9029_01527"/>
<feature type="chain" id="PRO_5007281843" evidence="4">
    <location>
        <begin position="27"/>
        <end position="599"/>
    </location>
</feature>
<gene>
    <name evidence="6" type="primary">stcE_2</name>
    <name evidence="6" type="ORF">GCE9029_01527</name>
</gene>
<dbReference type="GO" id="GO:0005509">
    <property type="term" value="F:calcium ion binding"/>
    <property type="evidence" value="ECO:0007669"/>
    <property type="project" value="InterPro"/>
</dbReference>
<keyword evidence="6" id="KW-0482">Metalloprotease</keyword>
<keyword evidence="7" id="KW-1185">Reference proteome</keyword>
<comment type="subcellular location">
    <subcellularLocation>
        <location evidence="1">Secreted</location>
    </subcellularLocation>
</comment>
<dbReference type="Pfam" id="PF00353">
    <property type="entry name" value="HemolysinCabind"/>
    <property type="match status" value="3"/>
</dbReference>
<evidence type="ECO:0000313" key="6">
    <source>
        <dbReference type="EMBL" id="CZF79564.1"/>
    </source>
</evidence>
<name>A0A128EZI0_9GAMM</name>
<proteinExistence type="predicted"/>
<keyword evidence="2" id="KW-0964">Secreted</keyword>
<evidence type="ECO:0000256" key="1">
    <source>
        <dbReference type="ARBA" id="ARBA00004613"/>
    </source>
</evidence>
<dbReference type="PRINTS" id="PR00313">
    <property type="entry name" value="CABNDNGRPT"/>
</dbReference>
<keyword evidence="4" id="KW-0732">Signal</keyword>
<dbReference type="InterPro" id="IPR001343">
    <property type="entry name" value="Hemolysn_Ca-bd"/>
</dbReference>
<evidence type="ECO:0000313" key="7">
    <source>
        <dbReference type="Proteomes" id="UP000071641"/>
    </source>
</evidence>
<dbReference type="EC" id="3.4.24.-" evidence="6"/>
<sequence>MNKLLSMLTWVVGLSIAVSISSAVNASESSEDTPKGCIVSLETGAEYCLPVGQRSGYSLPSWIKSHEVRVQAEEGAAVMLSDWDNLSYNRLAVFSGTVTNSELTNVRAYNGQNLDFSAPRSMRVVASNDKLGCIVSLQTGERYCLPVGKRSGYSLPSWIKSHEVYVQASEGAAVMLSDWDNLSYNRLAVFPGTVENQKLTNVRAYNGQNLDFSAPRSMRVVASNEKLGCIVSLETGERYCLPVGQRSGYSLPSWIRAHEVRVEPSEGTAVMLSDWDNLSYNRLGVFNCVTPNNQLENVRARNGQNLDFSAPRSMRVLAGTTASDQVINGTSGDDVLHGCSGNDTITGFKGNDTIYGGAGNDTIKGSAGDDVLYGGSGNDTLYGAGGNDSLYGEAGNDVLHAGYDDDIVMDGGTGMDIYIGSEGNDTMYFDQEDFSDVSFLTDNGNIYKGDRGFDQVIVTGDANVDLTGFSYGVTSGPKPIAQVEAVIGAEGNQTVTVNAFAIHAQSDGFQSASLTDPGDWDGFVAHLGAGNDALNVDAGIWSYDANASASVAISNEMIEFMGLSFAQVTELRAYVFTYADEKITIWTDAEIVKSNGNNI</sequence>
<dbReference type="PANTHER" id="PTHR38340">
    <property type="entry name" value="S-LAYER PROTEIN"/>
    <property type="match status" value="1"/>
</dbReference>
<dbReference type="PROSITE" id="PS00330">
    <property type="entry name" value="HEMOLYSIN_CALCIUM"/>
    <property type="match status" value="1"/>
</dbReference>
<feature type="domain" description="Metalloprotease StcE C-terminal" evidence="5">
    <location>
        <begin position="228"/>
        <end position="317"/>
    </location>
</feature>
<feature type="signal peptide" evidence="4">
    <location>
        <begin position="1"/>
        <end position="26"/>
    </location>
</feature>
<keyword evidence="6" id="KW-0378">Hydrolase</keyword>
<feature type="domain" description="Metalloprotease StcE C-terminal" evidence="5">
    <location>
        <begin position="36"/>
        <end position="125"/>
    </location>
</feature>
<dbReference type="Gene3D" id="2.150.10.10">
    <property type="entry name" value="Serralysin-like metalloprotease, C-terminal"/>
    <property type="match status" value="1"/>
</dbReference>
<dbReference type="InterPro" id="IPR018511">
    <property type="entry name" value="Hemolysin-typ_Ca-bd_CS"/>
</dbReference>
<evidence type="ECO:0000256" key="3">
    <source>
        <dbReference type="ARBA" id="ARBA00022837"/>
    </source>
</evidence>
<dbReference type="InterPro" id="IPR050557">
    <property type="entry name" value="RTX_toxin/Mannuronan_C5-epim"/>
</dbReference>
<protein>
    <submittedName>
        <fullName evidence="6">Metalloprotease StcE</fullName>
        <ecNumber evidence="6">3.4.24.-</ecNumber>
    </submittedName>
</protein>
<keyword evidence="3" id="KW-0106">Calcium</keyword>
<organism evidence="6 7">
    <name type="scientific">Grimontia celer</name>
    <dbReference type="NCBI Taxonomy" id="1796497"/>
    <lineage>
        <taxon>Bacteria</taxon>
        <taxon>Pseudomonadati</taxon>
        <taxon>Pseudomonadota</taxon>
        <taxon>Gammaproteobacteria</taxon>
        <taxon>Vibrionales</taxon>
        <taxon>Vibrionaceae</taxon>
        <taxon>Grimontia</taxon>
    </lineage>
</organism>
<dbReference type="AlphaFoldDB" id="A0A128EZI0"/>
<evidence type="ECO:0000256" key="4">
    <source>
        <dbReference type="SAM" id="SignalP"/>
    </source>
</evidence>
<feature type="domain" description="Metalloprotease StcE C-terminal" evidence="5">
    <location>
        <begin position="132"/>
        <end position="221"/>
    </location>
</feature>
<keyword evidence="6" id="KW-0645">Protease</keyword>
<reference evidence="7" key="1">
    <citation type="submission" date="2016-02" db="EMBL/GenBank/DDBJ databases">
        <authorList>
            <person name="Rodrigo-Torres Lidia"/>
            <person name="Arahal R.David."/>
        </authorList>
    </citation>
    <scope>NUCLEOTIDE SEQUENCE [LARGE SCALE GENOMIC DNA]</scope>
    <source>
        <strain evidence="7">CECT 9029</strain>
    </source>
</reference>
<dbReference type="Pfam" id="PF17945">
    <property type="entry name" value="Crystall_4"/>
    <property type="match status" value="3"/>
</dbReference>
<evidence type="ECO:0000256" key="2">
    <source>
        <dbReference type="ARBA" id="ARBA00022525"/>
    </source>
</evidence>
<dbReference type="SUPFAM" id="SSF51120">
    <property type="entry name" value="beta-Roll"/>
    <property type="match status" value="1"/>
</dbReference>
<dbReference type="InterPro" id="IPR040966">
    <property type="entry name" value="StcE_C"/>
</dbReference>
<dbReference type="PANTHER" id="PTHR38340:SF1">
    <property type="entry name" value="S-LAYER PROTEIN"/>
    <property type="match status" value="1"/>
</dbReference>